<protein>
    <submittedName>
        <fullName evidence="2">Uncharacterized protein</fullName>
    </submittedName>
</protein>
<proteinExistence type="predicted"/>
<evidence type="ECO:0000313" key="3">
    <source>
        <dbReference type="Proteomes" id="UP001642484"/>
    </source>
</evidence>
<sequence length="133" mass="15466">MPHWSRWKPLGWMTMKWIRSLFLEECRSPECVEMELNVVHMRCLGKAWLPSLRGWGDTRRGGKPCFSLWGLGTKEGPSTCSQLDRAVDVAEVRTTKAEFDSLGGEAWWMHEACMDDEDLQDYYDGEEAQFAWE</sequence>
<organism evidence="2 3">
    <name type="scientific">Durusdinium trenchii</name>
    <dbReference type="NCBI Taxonomy" id="1381693"/>
    <lineage>
        <taxon>Eukaryota</taxon>
        <taxon>Sar</taxon>
        <taxon>Alveolata</taxon>
        <taxon>Dinophyceae</taxon>
        <taxon>Suessiales</taxon>
        <taxon>Symbiodiniaceae</taxon>
        <taxon>Durusdinium</taxon>
    </lineage>
</organism>
<gene>
    <name evidence="2" type="ORF">CCMP2556_LOCUS47899</name>
</gene>
<dbReference type="EMBL" id="CAXAMN010026251">
    <property type="protein sequence ID" value="CAK9101616.1"/>
    <property type="molecule type" value="Genomic_DNA"/>
</dbReference>
<keyword evidence="3" id="KW-1185">Reference proteome</keyword>
<dbReference type="Proteomes" id="UP001642484">
    <property type="component" value="Unassembled WGS sequence"/>
</dbReference>
<keyword evidence="1" id="KW-0732">Signal</keyword>
<comment type="caution">
    <text evidence="2">The sequence shown here is derived from an EMBL/GenBank/DDBJ whole genome shotgun (WGS) entry which is preliminary data.</text>
</comment>
<evidence type="ECO:0000313" key="2">
    <source>
        <dbReference type="EMBL" id="CAK9101616.1"/>
    </source>
</evidence>
<feature type="signal peptide" evidence="1">
    <location>
        <begin position="1"/>
        <end position="20"/>
    </location>
</feature>
<evidence type="ECO:0000256" key="1">
    <source>
        <dbReference type="SAM" id="SignalP"/>
    </source>
</evidence>
<feature type="chain" id="PRO_5045163114" evidence="1">
    <location>
        <begin position="21"/>
        <end position="133"/>
    </location>
</feature>
<reference evidence="2 3" key="1">
    <citation type="submission" date="2024-02" db="EMBL/GenBank/DDBJ databases">
        <authorList>
            <person name="Chen Y."/>
            <person name="Shah S."/>
            <person name="Dougan E. K."/>
            <person name="Thang M."/>
            <person name="Chan C."/>
        </authorList>
    </citation>
    <scope>NUCLEOTIDE SEQUENCE [LARGE SCALE GENOMIC DNA]</scope>
</reference>
<accession>A0ABP0RQW2</accession>
<name>A0ABP0RQW2_9DINO</name>